<gene>
    <name evidence="1" type="ORF">FNK824_LOCUS21343</name>
</gene>
<accession>A0A819IMT6</accession>
<proteinExistence type="predicted"/>
<sequence>MVRVRFSSTPFSKRKCSGQEYLTPFNSSSSIFTKQLNVFRSIYGNCEEKLDTNDNCFGDNPTWVEWDALKFSSNNRNEYRDHGQTKLFQFSINGINETKGELSDGFIWSWLDSERWPDARGSHELTASYHFDQLPRFVITIYQYYVWTHDQIFLQSILSRVELVMNFLILHMNGSLEILINIINEGISEKSRPSTYMDQVKSDWKDAWIALTFYTTLNNIIELENVVENEKQRKFYQLLADKFNYLFDETFWNENTGRYVEVLAHALANPILIGPPNGSTDVYHNVIGPRITAENVAQSDLGWMVKSN</sequence>
<evidence type="ECO:0008006" key="3">
    <source>
        <dbReference type="Google" id="ProtNLM"/>
    </source>
</evidence>
<name>A0A819IMT6_9BILA</name>
<reference evidence="1" key="1">
    <citation type="submission" date="2021-02" db="EMBL/GenBank/DDBJ databases">
        <authorList>
            <person name="Nowell W R."/>
        </authorList>
    </citation>
    <scope>NUCLEOTIDE SEQUENCE</scope>
</reference>
<dbReference type="EMBL" id="CAJOBE010004090">
    <property type="protein sequence ID" value="CAF3915793.1"/>
    <property type="molecule type" value="Genomic_DNA"/>
</dbReference>
<dbReference type="InterPro" id="IPR008928">
    <property type="entry name" value="6-hairpin_glycosidase_sf"/>
</dbReference>
<protein>
    <recommendedName>
        <fullName evidence="3">Glycosyl hydrolase family 63 C-terminal domain-containing protein</fullName>
    </recommendedName>
</protein>
<dbReference type="InterPro" id="IPR012341">
    <property type="entry name" value="6hp_glycosidase-like_sf"/>
</dbReference>
<dbReference type="Proteomes" id="UP000663874">
    <property type="component" value="Unassembled WGS sequence"/>
</dbReference>
<dbReference type="SUPFAM" id="SSF48208">
    <property type="entry name" value="Six-hairpin glycosidases"/>
    <property type="match status" value="1"/>
</dbReference>
<evidence type="ECO:0000313" key="1">
    <source>
        <dbReference type="EMBL" id="CAF3915793.1"/>
    </source>
</evidence>
<organism evidence="1 2">
    <name type="scientific">Rotaria sordida</name>
    <dbReference type="NCBI Taxonomy" id="392033"/>
    <lineage>
        <taxon>Eukaryota</taxon>
        <taxon>Metazoa</taxon>
        <taxon>Spiralia</taxon>
        <taxon>Gnathifera</taxon>
        <taxon>Rotifera</taxon>
        <taxon>Eurotatoria</taxon>
        <taxon>Bdelloidea</taxon>
        <taxon>Philodinida</taxon>
        <taxon>Philodinidae</taxon>
        <taxon>Rotaria</taxon>
    </lineage>
</organism>
<dbReference type="Gene3D" id="1.50.10.10">
    <property type="match status" value="1"/>
</dbReference>
<dbReference type="AlphaFoldDB" id="A0A819IMT6"/>
<dbReference type="GO" id="GO:0005975">
    <property type="term" value="P:carbohydrate metabolic process"/>
    <property type="evidence" value="ECO:0007669"/>
    <property type="project" value="InterPro"/>
</dbReference>
<evidence type="ECO:0000313" key="2">
    <source>
        <dbReference type="Proteomes" id="UP000663874"/>
    </source>
</evidence>
<comment type="caution">
    <text evidence="1">The sequence shown here is derived from an EMBL/GenBank/DDBJ whole genome shotgun (WGS) entry which is preliminary data.</text>
</comment>